<dbReference type="Proteomes" id="UP000554482">
    <property type="component" value="Unassembled WGS sequence"/>
</dbReference>
<dbReference type="PROSITE" id="PS00196">
    <property type="entry name" value="COPPER_BLUE"/>
    <property type="match status" value="1"/>
</dbReference>
<dbReference type="EMBL" id="JABWDY010005860">
    <property type="protein sequence ID" value="KAF5204104.1"/>
    <property type="molecule type" value="Genomic_DNA"/>
</dbReference>
<evidence type="ECO:0000256" key="3">
    <source>
        <dbReference type="ARBA" id="ARBA00023180"/>
    </source>
</evidence>
<sequence>MAFDKRAMVLVMVAHIMATMQLTVAVVYKVGDSTGWTTIGNYDYKAWASSKNFKVGDILVFEYNTQFHNVLQVTHDQYRECNTSTPLATHTTGNDSIPIKKGGHFYFLCGIPGHCQSGQKVDIRVASKTAPSPGGAAPSPGGAALSPGGADLSPGGAALSPGGAGTPSTPESTAPAPSVSSPLPSKGAFGFAAVTVAIFAGVVAY</sequence>
<keyword evidence="1" id="KW-0479">Metal-binding</keyword>
<dbReference type="InterPro" id="IPR039391">
    <property type="entry name" value="Phytocyanin-like"/>
</dbReference>
<dbReference type="SUPFAM" id="SSF49503">
    <property type="entry name" value="Cupredoxins"/>
    <property type="match status" value="1"/>
</dbReference>
<keyword evidence="5" id="KW-0472">Membrane</keyword>
<accession>A0A7J6X355</accession>
<proteinExistence type="predicted"/>
<keyword evidence="3" id="KW-0325">Glycoprotein</keyword>
<evidence type="ECO:0000256" key="2">
    <source>
        <dbReference type="ARBA" id="ARBA00023008"/>
    </source>
</evidence>
<dbReference type="InterPro" id="IPR028871">
    <property type="entry name" value="BlueCu_1_BS"/>
</dbReference>
<dbReference type="PANTHER" id="PTHR33021:SF339">
    <property type="entry name" value="OS07G0570600 PROTEIN"/>
    <property type="match status" value="1"/>
</dbReference>
<evidence type="ECO:0000313" key="8">
    <source>
        <dbReference type="Proteomes" id="UP000554482"/>
    </source>
</evidence>
<keyword evidence="2" id="KW-0186">Copper</keyword>
<dbReference type="PROSITE" id="PS51485">
    <property type="entry name" value="PHYTOCYANIN"/>
    <property type="match status" value="1"/>
</dbReference>
<feature type="compositionally biased region" description="Low complexity" evidence="4">
    <location>
        <begin position="130"/>
        <end position="181"/>
    </location>
</feature>
<evidence type="ECO:0000256" key="1">
    <source>
        <dbReference type="ARBA" id="ARBA00022723"/>
    </source>
</evidence>
<organism evidence="7 8">
    <name type="scientific">Thalictrum thalictroides</name>
    <name type="common">Rue-anemone</name>
    <name type="synonym">Anemone thalictroides</name>
    <dbReference type="NCBI Taxonomy" id="46969"/>
    <lineage>
        <taxon>Eukaryota</taxon>
        <taxon>Viridiplantae</taxon>
        <taxon>Streptophyta</taxon>
        <taxon>Embryophyta</taxon>
        <taxon>Tracheophyta</taxon>
        <taxon>Spermatophyta</taxon>
        <taxon>Magnoliopsida</taxon>
        <taxon>Ranunculales</taxon>
        <taxon>Ranunculaceae</taxon>
        <taxon>Thalictroideae</taxon>
        <taxon>Thalictrum</taxon>
    </lineage>
</organism>
<dbReference type="GO" id="GO:0046872">
    <property type="term" value="F:metal ion binding"/>
    <property type="evidence" value="ECO:0007669"/>
    <property type="project" value="UniProtKB-KW"/>
</dbReference>
<reference evidence="7 8" key="1">
    <citation type="submission" date="2020-06" db="EMBL/GenBank/DDBJ databases">
        <title>Transcriptomic and genomic resources for Thalictrum thalictroides and T. hernandezii: Facilitating candidate gene discovery in an emerging model plant lineage.</title>
        <authorList>
            <person name="Arias T."/>
            <person name="Riano-Pachon D.M."/>
            <person name="Di Stilio V.S."/>
        </authorList>
    </citation>
    <scope>NUCLEOTIDE SEQUENCE [LARGE SCALE GENOMIC DNA]</scope>
    <source>
        <strain evidence="8">cv. WT478/WT964</strain>
        <tissue evidence="7">Leaves</tissue>
    </source>
</reference>
<dbReference type="GO" id="GO:0005886">
    <property type="term" value="C:plasma membrane"/>
    <property type="evidence" value="ECO:0007669"/>
    <property type="project" value="TreeGrafter"/>
</dbReference>
<feature type="transmembrane region" description="Helical" evidence="5">
    <location>
        <begin position="7"/>
        <end position="28"/>
    </location>
</feature>
<dbReference type="PANTHER" id="PTHR33021">
    <property type="entry name" value="BLUE COPPER PROTEIN"/>
    <property type="match status" value="1"/>
</dbReference>
<evidence type="ECO:0000256" key="4">
    <source>
        <dbReference type="SAM" id="MobiDB-lite"/>
    </source>
</evidence>
<feature type="region of interest" description="Disordered" evidence="4">
    <location>
        <begin position="128"/>
        <end position="181"/>
    </location>
</feature>
<dbReference type="InterPro" id="IPR041845">
    <property type="entry name" value="Mavicyanin"/>
</dbReference>
<dbReference type="InterPro" id="IPR003245">
    <property type="entry name" value="Phytocyanin_dom"/>
</dbReference>
<protein>
    <submittedName>
        <fullName evidence="7">Early nodulin-like protein</fullName>
    </submittedName>
</protein>
<dbReference type="CDD" id="cd11014">
    <property type="entry name" value="Mavicyanin"/>
    <property type="match status" value="1"/>
</dbReference>
<keyword evidence="8" id="KW-1185">Reference proteome</keyword>
<dbReference type="AlphaFoldDB" id="A0A7J6X355"/>
<keyword evidence="5" id="KW-1133">Transmembrane helix</keyword>
<comment type="caution">
    <text evidence="7">The sequence shown here is derived from an EMBL/GenBank/DDBJ whole genome shotgun (WGS) entry which is preliminary data.</text>
</comment>
<evidence type="ECO:0000256" key="5">
    <source>
        <dbReference type="SAM" id="Phobius"/>
    </source>
</evidence>
<feature type="domain" description="Phytocyanin" evidence="6">
    <location>
        <begin position="26"/>
        <end position="127"/>
    </location>
</feature>
<feature type="transmembrane region" description="Helical" evidence="5">
    <location>
        <begin position="187"/>
        <end position="204"/>
    </location>
</feature>
<dbReference type="GO" id="GO:0009055">
    <property type="term" value="F:electron transfer activity"/>
    <property type="evidence" value="ECO:0007669"/>
    <property type="project" value="InterPro"/>
</dbReference>
<name>A0A7J6X355_THATH</name>
<evidence type="ECO:0000259" key="6">
    <source>
        <dbReference type="PROSITE" id="PS51485"/>
    </source>
</evidence>
<keyword evidence="5" id="KW-0812">Transmembrane</keyword>
<dbReference type="Gene3D" id="2.60.40.420">
    <property type="entry name" value="Cupredoxins - blue copper proteins"/>
    <property type="match status" value="1"/>
</dbReference>
<dbReference type="InterPro" id="IPR008972">
    <property type="entry name" value="Cupredoxin"/>
</dbReference>
<dbReference type="OrthoDB" id="1933492at2759"/>
<gene>
    <name evidence="7" type="ORF">FRX31_006308</name>
</gene>
<evidence type="ECO:0000313" key="7">
    <source>
        <dbReference type="EMBL" id="KAF5204104.1"/>
    </source>
</evidence>
<dbReference type="FunFam" id="2.60.40.420:FF:000003">
    <property type="entry name" value="Blue copper"/>
    <property type="match status" value="1"/>
</dbReference>
<dbReference type="Pfam" id="PF02298">
    <property type="entry name" value="Cu_bind_like"/>
    <property type="match status" value="1"/>
</dbReference>